<evidence type="ECO:0000313" key="7">
    <source>
        <dbReference type="Proteomes" id="UP000298416"/>
    </source>
</evidence>
<dbReference type="Proteomes" id="UP000298416">
    <property type="component" value="Unassembled WGS sequence"/>
</dbReference>
<protein>
    <recommendedName>
        <fullName evidence="8">ATP-binding cassette, subfamily B (MDR/TAP), member 1</fullName>
    </recommendedName>
</protein>
<dbReference type="Gene3D" id="1.20.1560.10">
    <property type="entry name" value="ABC transporter type 1, transmembrane domain"/>
    <property type="match status" value="1"/>
</dbReference>
<evidence type="ECO:0000256" key="5">
    <source>
        <dbReference type="SAM" id="Phobius"/>
    </source>
</evidence>
<dbReference type="InterPro" id="IPR036640">
    <property type="entry name" value="ABC1_TM_sf"/>
</dbReference>
<proteinExistence type="predicted"/>
<gene>
    <name evidence="6" type="ORF">SASPL_127065</name>
</gene>
<reference evidence="6" key="1">
    <citation type="submission" date="2018-01" db="EMBL/GenBank/DDBJ databases">
        <authorList>
            <person name="Mao J.F."/>
        </authorList>
    </citation>
    <scope>NUCLEOTIDE SEQUENCE</scope>
    <source>
        <strain evidence="6">Huo1</strain>
        <tissue evidence="6">Leaf</tissue>
    </source>
</reference>
<keyword evidence="3 5" id="KW-1133">Transmembrane helix</keyword>
<dbReference type="GO" id="GO:0005886">
    <property type="term" value="C:plasma membrane"/>
    <property type="evidence" value="ECO:0007669"/>
    <property type="project" value="TreeGrafter"/>
</dbReference>
<sequence>MHSPEKEGAKLNDMGAEKEMRKSSSLTIIFRYADWLDIWLMLLGTFGAVGDGMSTNCLLVYVSRLFNSLGYGKSSQNNINFLDEIEKRSLYFVYLGMAVMVVAFMGNFL</sequence>
<evidence type="ECO:0000256" key="1">
    <source>
        <dbReference type="ARBA" id="ARBA00004141"/>
    </source>
</evidence>
<feature type="transmembrane region" description="Helical" evidence="5">
    <location>
        <begin position="38"/>
        <end position="62"/>
    </location>
</feature>
<comment type="subcellular location">
    <subcellularLocation>
        <location evidence="1">Membrane</location>
        <topology evidence="1">Multi-pass membrane protein</topology>
    </subcellularLocation>
</comment>
<keyword evidence="4 5" id="KW-0472">Membrane</keyword>
<keyword evidence="7" id="KW-1185">Reference proteome</keyword>
<evidence type="ECO:0000256" key="3">
    <source>
        <dbReference type="ARBA" id="ARBA00022989"/>
    </source>
</evidence>
<evidence type="ECO:0000256" key="2">
    <source>
        <dbReference type="ARBA" id="ARBA00022692"/>
    </source>
</evidence>
<keyword evidence="2 5" id="KW-0812">Transmembrane</keyword>
<accession>A0A8X8XGU2</accession>
<comment type="caution">
    <text evidence="6">The sequence shown here is derived from an EMBL/GenBank/DDBJ whole genome shotgun (WGS) entry which is preliminary data.</text>
</comment>
<dbReference type="EMBL" id="PNBA02000009">
    <property type="protein sequence ID" value="KAG6414345.1"/>
    <property type="molecule type" value="Genomic_DNA"/>
</dbReference>
<feature type="transmembrane region" description="Helical" evidence="5">
    <location>
        <begin position="90"/>
        <end position="108"/>
    </location>
</feature>
<organism evidence="6">
    <name type="scientific">Salvia splendens</name>
    <name type="common">Scarlet sage</name>
    <dbReference type="NCBI Taxonomy" id="180675"/>
    <lineage>
        <taxon>Eukaryota</taxon>
        <taxon>Viridiplantae</taxon>
        <taxon>Streptophyta</taxon>
        <taxon>Embryophyta</taxon>
        <taxon>Tracheophyta</taxon>
        <taxon>Spermatophyta</taxon>
        <taxon>Magnoliopsida</taxon>
        <taxon>eudicotyledons</taxon>
        <taxon>Gunneridae</taxon>
        <taxon>Pentapetalae</taxon>
        <taxon>asterids</taxon>
        <taxon>lamiids</taxon>
        <taxon>Lamiales</taxon>
        <taxon>Lamiaceae</taxon>
        <taxon>Nepetoideae</taxon>
        <taxon>Mentheae</taxon>
        <taxon>Salviinae</taxon>
        <taxon>Salvia</taxon>
        <taxon>Salvia subgen. Calosphace</taxon>
        <taxon>core Calosphace</taxon>
    </lineage>
</organism>
<evidence type="ECO:0000256" key="4">
    <source>
        <dbReference type="ARBA" id="ARBA00023136"/>
    </source>
</evidence>
<dbReference type="GO" id="GO:0042626">
    <property type="term" value="F:ATPase-coupled transmembrane transporter activity"/>
    <property type="evidence" value="ECO:0007669"/>
    <property type="project" value="TreeGrafter"/>
</dbReference>
<dbReference type="InterPro" id="IPR039421">
    <property type="entry name" value="Type_1_exporter"/>
</dbReference>
<evidence type="ECO:0000313" key="6">
    <source>
        <dbReference type="EMBL" id="KAG6414345.1"/>
    </source>
</evidence>
<dbReference type="PANTHER" id="PTHR24222:SF79">
    <property type="entry name" value="ATP BINDING CASSETTE SUBFAMILY B"/>
    <property type="match status" value="1"/>
</dbReference>
<reference evidence="6" key="2">
    <citation type="submission" date="2020-08" db="EMBL/GenBank/DDBJ databases">
        <title>Plant Genome Project.</title>
        <authorList>
            <person name="Zhang R.-G."/>
        </authorList>
    </citation>
    <scope>NUCLEOTIDE SEQUENCE</scope>
    <source>
        <strain evidence="6">Huo1</strain>
        <tissue evidence="6">Leaf</tissue>
    </source>
</reference>
<dbReference type="AlphaFoldDB" id="A0A8X8XGU2"/>
<name>A0A8X8XGU2_SALSN</name>
<evidence type="ECO:0008006" key="8">
    <source>
        <dbReference type="Google" id="ProtNLM"/>
    </source>
</evidence>
<dbReference type="PANTHER" id="PTHR24222">
    <property type="entry name" value="ABC TRANSPORTER B FAMILY"/>
    <property type="match status" value="1"/>
</dbReference>
<dbReference type="GO" id="GO:0005524">
    <property type="term" value="F:ATP binding"/>
    <property type="evidence" value="ECO:0007669"/>
    <property type="project" value="InterPro"/>
</dbReference>